<sequence length="35" mass="3956">MTAKVADKNPPLCFYPVTMVEIHYPKGGRNADFIM</sequence>
<reference evidence="1 2" key="1">
    <citation type="submission" date="2017-01" db="EMBL/GenBank/DDBJ databases">
        <title>Deconstructing symbiosis and pathogenesis requirements using a combined genomic-metabolomic approach.</title>
        <authorList>
            <person name="Tobias N.J."/>
            <person name="Wolff H."/>
            <person name="Djahanschiri B."/>
            <person name="Ebersberger I."/>
            <person name="Bode H.B."/>
        </authorList>
    </citation>
    <scope>NUCLEOTIDE SEQUENCE [LARGE SCALE GENOMIC DNA]</scope>
    <source>
        <strain evidence="1 2">DSM 4764</strain>
    </source>
</reference>
<name>A0A1Y2SM75_9GAMM</name>
<protein>
    <submittedName>
        <fullName evidence="1">Uncharacterized protein</fullName>
    </submittedName>
</protein>
<gene>
    <name evidence="1" type="ORF">Xbed_03051</name>
</gene>
<comment type="caution">
    <text evidence="1">The sequence shown here is derived from an EMBL/GenBank/DDBJ whole genome shotgun (WGS) entry which is preliminary data.</text>
</comment>
<evidence type="ECO:0000313" key="2">
    <source>
        <dbReference type="Proteomes" id="UP000194204"/>
    </source>
</evidence>
<accession>A0A1Y2SM75</accession>
<dbReference type="EMBL" id="MUBK01000028">
    <property type="protein sequence ID" value="OTA18698.1"/>
    <property type="molecule type" value="Genomic_DNA"/>
</dbReference>
<proteinExistence type="predicted"/>
<organism evidence="1 2">
    <name type="scientific">Xenorhabdus beddingii</name>
    <dbReference type="NCBI Taxonomy" id="40578"/>
    <lineage>
        <taxon>Bacteria</taxon>
        <taxon>Pseudomonadati</taxon>
        <taxon>Pseudomonadota</taxon>
        <taxon>Gammaproteobacteria</taxon>
        <taxon>Enterobacterales</taxon>
        <taxon>Morganellaceae</taxon>
        <taxon>Xenorhabdus</taxon>
    </lineage>
</organism>
<dbReference type="Proteomes" id="UP000194204">
    <property type="component" value="Unassembled WGS sequence"/>
</dbReference>
<keyword evidence="2" id="KW-1185">Reference proteome</keyword>
<dbReference type="STRING" id="40578.Xbed_03051"/>
<evidence type="ECO:0000313" key="1">
    <source>
        <dbReference type="EMBL" id="OTA18698.1"/>
    </source>
</evidence>
<dbReference type="AlphaFoldDB" id="A0A1Y2SM75"/>